<dbReference type="InterPro" id="IPR029069">
    <property type="entry name" value="HotDog_dom_sf"/>
</dbReference>
<proteinExistence type="predicted"/>
<accession>U3B375</accession>
<evidence type="ECO:0000313" key="3">
    <source>
        <dbReference type="Proteomes" id="UP000016562"/>
    </source>
</evidence>
<comment type="caution">
    <text evidence="2">The sequence shown here is derived from an EMBL/GenBank/DDBJ whole genome shotgun (WGS) entry which is preliminary data.</text>
</comment>
<dbReference type="Proteomes" id="UP000016562">
    <property type="component" value="Unassembled WGS sequence"/>
</dbReference>
<gene>
    <name evidence="2" type="ORF">VEZ01S_35_00110</name>
</gene>
<name>U3B375_9VIBR</name>
<feature type="domain" description="ApeI dehydratase-like" evidence="1">
    <location>
        <begin position="27"/>
        <end position="122"/>
    </location>
</feature>
<dbReference type="Pfam" id="PF22818">
    <property type="entry name" value="ApeI-like"/>
    <property type="match status" value="1"/>
</dbReference>
<dbReference type="AlphaFoldDB" id="U3B375"/>
<organism evidence="2 3">
    <name type="scientific">Vibrio ezurae NBRC 102218</name>
    <dbReference type="NCBI Taxonomy" id="1219080"/>
    <lineage>
        <taxon>Bacteria</taxon>
        <taxon>Pseudomonadati</taxon>
        <taxon>Pseudomonadota</taxon>
        <taxon>Gammaproteobacteria</taxon>
        <taxon>Vibrionales</taxon>
        <taxon>Vibrionaceae</taxon>
        <taxon>Vibrio</taxon>
    </lineage>
</organism>
<dbReference type="PIRSF" id="PIRSF030962">
    <property type="entry name" value="Dehydrase_ECs4332_prd"/>
    <property type="match status" value="1"/>
</dbReference>
<dbReference type="EMBL" id="BATM01000035">
    <property type="protein sequence ID" value="GAD80390.1"/>
    <property type="molecule type" value="Genomic_DNA"/>
</dbReference>
<dbReference type="InterPro" id="IPR054545">
    <property type="entry name" value="ApeI-like"/>
</dbReference>
<sequence>MNKMTDLKKHMGEHMDKRKPTIIDIDVADTQATLRLNVDADILDFKGHFAHFPLLPGVSQIDWALFYAIKYLGTPAIFKGMEVIKFQEPIFPDALVTLDLSWDNDKQKLTFKYRSKQGDEWVSHSSGKMKLGN</sequence>
<dbReference type="STRING" id="1219080.VEZ01S_35_00110"/>
<dbReference type="InterPro" id="IPR016962">
    <property type="entry name" value="Dehydrase_ECs4332_prd"/>
</dbReference>
<evidence type="ECO:0000259" key="1">
    <source>
        <dbReference type="Pfam" id="PF22818"/>
    </source>
</evidence>
<dbReference type="SUPFAM" id="SSF54637">
    <property type="entry name" value="Thioesterase/thiol ester dehydrase-isomerase"/>
    <property type="match status" value="1"/>
</dbReference>
<protein>
    <recommendedName>
        <fullName evidence="1">ApeI dehydratase-like domain-containing protein</fullName>
    </recommendedName>
</protein>
<keyword evidence="3" id="KW-1185">Reference proteome</keyword>
<dbReference type="Gene3D" id="3.10.129.10">
    <property type="entry name" value="Hotdog Thioesterase"/>
    <property type="match status" value="1"/>
</dbReference>
<evidence type="ECO:0000313" key="2">
    <source>
        <dbReference type="EMBL" id="GAD80390.1"/>
    </source>
</evidence>
<reference evidence="2 3" key="1">
    <citation type="submission" date="2013-09" db="EMBL/GenBank/DDBJ databases">
        <title>Whole genome shotgun sequence of Vibrio ezurae NBRC 102218.</title>
        <authorList>
            <person name="Yoshida I."/>
            <person name="Hosoyama A."/>
            <person name="Numata M."/>
            <person name="Hashimoto M."/>
            <person name="Hosoyama Y."/>
            <person name="Tsuchikane K."/>
            <person name="Noguchi M."/>
            <person name="Hirakata S."/>
            <person name="Ichikawa N."/>
            <person name="Ohji S."/>
            <person name="Yamazoe A."/>
            <person name="Fujita N."/>
        </authorList>
    </citation>
    <scope>NUCLEOTIDE SEQUENCE [LARGE SCALE GENOMIC DNA]</scope>
    <source>
        <strain evidence="2 3">NBRC 102218</strain>
    </source>
</reference>
<dbReference type="eggNOG" id="COG0764">
    <property type="taxonomic scope" value="Bacteria"/>
</dbReference>